<dbReference type="AlphaFoldDB" id="A0A0E9SI44"/>
<dbReference type="EMBL" id="GBXM01067665">
    <property type="protein sequence ID" value="JAH40912.1"/>
    <property type="molecule type" value="Transcribed_RNA"/>
</dbReference>
<sequence length="64" mass="7701">MLSKWRLSQPEVGEWTLSWRRFFSRVFVDSGTLWREKKSILFHKRQGGVQARREIECFIADSVK</sequence>
<proteinExistence type="predicted"/>
<organism evidence="1">
    <name type="scientific">Anguilla anguilla</name>
    <name type="common">European freshwater eel</name>
    <name type="synonym">Muraena anguilla</name>
    <dbReference type="NCBI Taxonomy" id="7936"/>
    <lineage>
        <taxon>Eukaryota</taxon>
        <taxon>Metazoa</taxon>
        <taxon>Chordata</taxon>
        <taxon>Craniata</taxon>
        <taxon>Vertebrata</taxon>
        <taxon>Euteleostomi</taxon>
        <taxon>Actinopterygii</taxon>
        <taxon>Neopterygii</taxon>
        <taxon>Teleostei</taxon>
        <taxon>Anguilliformes</taxon>
        <taxon>Anguillidae</taxon>
        <taxon>Anguilla</taxon>
    </lineage>
</organism>
<reference evidence="1" key="1">
    <citation type="submission" date="2014-11" db="EMBL/GenBank/DDBJ databases">
        <authorList>
            <person name="Amaro Gonzalez C."/>
        </authorList>
    </citation>
    <scope>NUCLEOTIDE SEQUENCE</scope>
</reference>
<evidence type="ECO:0000313" key="1">
    <source>
        <dbReference type="EMBL" id="JAH40912.1"/>
    </source>
</evidence>
<protein>
    <submittedName>
        <fullName evidence="1">Uncharacterized protein</fullName>
    </submittedName>
</protein>
<accession>A0A0E9SI44</accession>
<name>A0A0E9SI44_ANGAN</name>
<reference evidence="1" key="2">
    <citation type="journal article" date="2015" name="Fish Shellfish Immunol.">
        <title>Early steps in the European eel (Anguilla anguilla)-Vibrio vulnificus interaction in the gills: Role of the RtxA13 toxin.</title>
        <authorList>
            <person name="Callol A."/>
            <person name="Pajuelo D."/>
            <person name="Ebbesson L."/>
            <person name="Teles M."/>
            <person name="MacKenzie S."/>
            <person name="Amaro C."/>
        </authorList>
    </citation>
    <scope>NUCLEOTIDE SEQUENCE</scope>
</reference>